<dbReference type="NCBIfam" id="TIGR00847">
    <property type="entry name" value="ccoS"/>
    <property type="match status" value="1"/>
</dbReference>
<dbReference type="OrthoDB" id="9802763at2"/>
<sequence length="51" mass="5701">MSVIYIALPIALFMAALAVTGFVWSVREGQLDDLQTPAIRVLEEDKVKPKR</sequence>
<dbReference type="PANTHER" id="PTHR41532:SF1">
    <property type="entry name" value="FIXS PROTEIN"/>
    <property type="match status" value="1"/>
</dbReference>
<dbReference type="InterPro" id="IPR004714">
    <property type="entry name" value="Cyt_oxidase_maturation_cbb3"/>
</dbReference>
<evidence type="ECO:0000313" key="2">
    <source>
        <dbReference type="EMBL" id="PQO25299.1"/>
    </source>
</evidence>
<reference evidence="2 3" key="1">
    <citation type="submission" date="2018-02" db="EMBL/GenBank/DDBJ databases">
        <title>Comparative genomes isolates from brazilian mangrove.</title>
        <authorList>
            <person name="Araujo J.E."/>
            <person name="Taketani R.G."/>
            <person name="Silva M.C.P."/>
            <person name="Loureco M.V."/>
            <person name="Andreote F.D."/>
        </authorList>
    </citation>
    <scope>NUCLEOTIDE SEQUENCE [LARGE SCALE GENOMIC DNA]</scope>
    <source>
        <strain evidence="2 3">HEX-2 MGV</strain>
    </source>
</reference>
<gene>
    <name evidence="2" type="primary">ccoS</name>
    <name evidence="2" type="ORF">C5Y96_25700</name>
</gene>
<proteinExistence type="predicted"/>
<dbReference type="RefSeq" id="WP_105359377.1">
    <property type="nucleotide sequence ID" value="NZ_PUIA01000085.1"/>
</dbReference>
<dbReference type="EMBL" id="PUIA01000085">
    <property type="protein sequence ID" value="PQO25299.1"/>
    <property type="molecule type" value="Genomic_DNA"/>
</dbReference>
<comment type="caution">
    <text evidence="2">The sequence shown here is derived from an EMBL/GenBank/DDBJ whole genome shotgun (WGS) entry which is preliminary data.</text>
</comment>
<feature type="transmembrane region" description="Helical" evidence="1">
    <location>
        <begin position="6"/>
        <end position="26"/>
    </location>
</feature>
<keyword evidence="1" id="KW-0472">Membrane</keyword>
<evidence type="ECO:0000256" key="1">
    <source>
        <dbReference type="SAM" id="Phobius"/>
    </source>
</evidence>
<name>A0A2S8EZF7_9BACT</name>
<keyword evidence="1" id="KW-1133">Transmembrane helix</keyword>
<accession>A0A2S8EZF7</accession>
<evidence type="ECO:0000313" key="3">
    <source>
        <dbReference type="Proteomes" id="UP000240009"/>
    </source>
</evidence>
<dbReference type="PANTHER" id="PTHR41532">
    <property type="entry name" value="FIXS PROTEIN"/>
    <property type="match status" value="1"/>
</dbReference>
<dbReference type="AlphaFoldDB" id="A0A2S8EZF7"/>
<dbReference type="Pfam" id="PF03597">
    <property type="entry name" value="FixS"/>
    <property type="match status" value="1"/>
</dbReference>
<protein>
    <submittedName>
        <fullName evidence="2">Cbb3-type cytochrome oxidase assembly protein CcoS</fullName>
    </submittedName>
</protein>
<dbReference type="Proteomes" id="UP000240009">
    <property type="component" value="Unassembled WGS sequence"/>
</dbReference>
<organism evidence="2 3">
    <name type="scientific">Blastopirellula marina</name>
    <dbReference type="NCBI Taxonomy" id="124"/>
    <lineage>
        <taxon>Bacteria</taxon>
        <taxon>Pseudomonadati</taxon>
        <taxon>Planctomycetota</taxon>
        <taxon>Planctomycetia</taxon>
        <taxon>Pirellulales</taxon>
        <taxon>Pirellulaceae</taxon>
        <taxon>Blastopirellula</taxon>
    </lineage>
</organism>
<keyword evidence="1" id="KW-0812">Transmembrane</keyword>